<evidence type="ECO:0000313" key="3">
    <source>
        <dbReference type="Proteomes" id="UP001314169"/>
    </source>
</evidence>
<proteinExistence type="predicted"/>
<dbReference type="Proteomes" id="UP001314169">
    <property type="component" value="Chromosome 9"/>
</dbReference>
<protein>
    <submittedName>
        <fullName evidence="2">Uncharacterized protein</fullName>
    </submittedName>
</protein>
<evidence type="ECO:0000313" key="2">
    <source>
        <dbReference type="EMBL" id="CAK6448895.1"/>
    </source>
</evidence>
<keyword evidence="3" id="KW-1185">Reference proteome</keyword>
<organism evidence="2 3">
    <name type="scientific">Pipistrellus nathusii</name>
    <name type="common">Nathusius' pipistrelle</name>
    <dbReference type="NCBI Taxonomy" id="59473"/>
    <lineage>
        <taxon>Eukaryota</taxon>
        <taxon>Metazoa</taxon>
        <taxon>Chordata</taxon>
        <taxon>Craniata</taxon>
        <taxon>Vertebrata</taxon>
        <taxon>Euteleostomi</taxon>
        <taxon>Mammalia</taxon>
        <taxon>Eutheria</taxon>
        <taxon>Laurasiatheria</taxon>
        <taxon>Chiroptera</taxon>
        <taxon>Yangochiroptera</taxon>
        <taxon>Vespertilionidae</taxon>
        <taxon>Pipistrellus</taxon>
    </lineage>
</organism>
<gene>
    <name evidence="2" type="ORF">MPIPNATIZW_LOCUS17201</name>
</gene>
<sequence>MMLQCMHGHRLDQDVRFMRADDDVDIWGTGWRASRPAQQQRAPVPGPDGLGASEGMGQLALEPGENFCMPPSPA</sequence>
<dbReference type="EMBL" id="OY882866">
    <property type="protein sequence ID" value="CAK6448895.1"/>
    <property type="molecule type" value="Genomic_DNA"/>
</dbReference>
<accession>A0ABP0AEN7</accession>
<feature type="region of interest" description="Disordered" evidence="1">
    <location>
        <begin position="30"/>
        <end position="74"/>
    </location>
</feature>
<evidence type="ECO:0000256" key="1">
    <source>
        <dbReference type="SAM" id="MobiDB-lite"/>
    </source>
</evidence>
<name>A0ABP0AEN7_PIPNA</name>
<reference evidence="2" key="1">
    <citation type="submission" date="2023-12" db="EMBL/GenBank/DDBJ databases">
        <authorList>
            <person name="Brown T."/>
        </authorList>
    </citation>
    <scope>NUCLEOTIDE SEQUENCE</scope>
</reference>